<dbReference type="RefSeq" id="WP_005517967.1">
    <property type="nucleotide sequence ID" value="NZ_JBDLNV010000008.1"/>
</dbReference>
<comment type="caution">
    <text evidence="1">The sequence shown here is derived from an EMBL/GenBank/DDBJ whole genome shotgun (WGS) entry which is preliminary data.</text>
</comment>
<reference evidence="1 2" key="1">
    <citation type="submission" date="2023-11" db="EMBL/GenBank/DDBJ databases">
        <authorList>
            <person name="Val-Calvo J."/>
            <person name="Scortti M."/>
            <person name="Vazquez-Boland J."/>
        </authorList>
    </citation>
    <scope>NUCLEOTIDE SEQUENCE [LARGE SCALE GENOMIC DNA]</scope>
    <source>
        <strain evidence="1 2">PAM 2766</strain>
    </source>
</reference>
<protein>
    <submittedName>
        <fullName evidence="1">Uncharacterized protein</fullName>
    </submittedName>
</protein>
<dbReference type="EMBL" id="JBDLNV010000008">
    <property type="protein sequence ID" value="MFM1725934.1"/>
    <property type="molecule type" value="Genomic_DNA"/>
</dbReference>
<sequence>MNTGSLVDLLTSVDLNPLYLFSVGPTFDGPVQALADSFFDFVGNVIALWPAGSAVVDGSLQDAIGSVSGA</sequence>
<proteinExistence type="predicted"/>
<evidence type="ECO:0000313" key="1">
    <source>
        <dbReference type="EMBL" id="MFM1725934.1"/>
    </source>
</evidence>
<name>A0ABW9FK42_9NOCA</name>
<dbReference type="Proteomes" id="UP001629745">
    <property type="component" value="Unassembled WGS sequence"/>
</dbReference>
<accession>A0ABW9FK42</accession>
<gene>
    <name evidence="1" type="ORF">ABEU20_004557</name>
</gene>
<evidence type="ECO:0000313" key="2">
    <source>
        <dbReference type="Proteomes" id="UP001629745"/>
    </source>
</evidence>
<keyword evidence="2" id="KW-1185">Reference proteome</keyword>
<organism evidence="1 2">
    <name type="scientific">Rhodococcus parequi</name>
    <dbReference type="NCBI Taxonomy" id="3137122"/>
    <lineage>
        <taxon>Bacteria</taxon>
        <taxon>Bacillati</taxon>
        <taxon>Actinomycetota</taxon>
        <taxon>Actinomycetes</taxon>
        <taxon>Mycobacteriales</taxon>
        <taxon>Nocardiaceae</taxon>
        <taxon>Rhodococcus</taxon>
    </lineage>
</organism>